<dbReference type="OrthoDB" id="695412at2759"/>
<keyword evidence="4" id="KW-1185">Reference proteome</keyword>
<evidence type="ECO:0000256" key="2">
    <source>
        <dbReference type="SAM" id="Phobius"/>
    </source>
</evidence>
<gene>
    <name evidence="3" type="ORF">C2845_PM04G26160</name>
</gene>
<dbReference type="PANTHER" id="PTHR34379">
    <property type="entry name" value="OS07G0553800 PROTEIN"/>
    <property type="match status" value="1"/>
</dbReference>
<evidence type="ECO:0000313" key="3">
    <source>
        <dbReference type="EMBL" id="RLM85648.1"/>
    </source>
</evidence>
<dbReference type="InterPro" id="IPR040411">
    <property type="entry name" value="At5g23160-like"/>
</dbReference>
<protein>
    <submittedName>
        <fullName evidence="3">Serine/arginine repetitive matrix protein 2-like</fullName>
    </submittedName>
</protein>
<evidence type="ECO:0000256" key="1">
    <source>
        <dbReference type="SAM" id="MobiDB-lite"/>
    </source>
</evidence>
<feature type="transmembrane region" description="Helical" evidence="2">
    <location>
        <begin position="83"/>
        <end position="112"/>
    </location>
</feature>
<evidence type="ECO:0000313" key="4">
    <source>
        <dbReference type="Proteomes" id="UP000275267"/>
    </source>
</evidence>
<dbReference type="EMBL" id="PQIB02000011">
    <property type="protein sequence ID" value="RLM85648.1"/>
    <property type="molecule type" value="Genomic_DNA"/>
</dbReference>
<keyword evidence="2" id="KW-0812">Transmembrane</keyword>
<dbReference type="Proteomes" id="UP000275267">
    <property type="component" value="Unassembled WGS sequence"/>
</dbReference>
<organism evidence="3 4">
    <name type="scientific">Panicum miliaceum</name>
    <name type="common">Proso millet</name>
    <name type="synonym">Broomcorn millet</name>
    <dbReference type="NCBI Taxonomy" id="4540"/>
    <lineage>
        <taxon>Eukaryota</taxon>
        <taxon>Viridiplantae</taxon>
        <taxon>Streptophyta</taxon>
        <taxon>Embryophyta</taxon>
        <taxon>Tracheophyta</taxon>
        <taxon>Spermatophyta</taxon>
        <taxon>Magnoliopsida</taxon>
        <taxon>Liliopsida</taxon>
        <taxon>Poales</taxon>
        <taxon>Poaceae</taxon>
        <taxon>PACMAD clade</taxon>
        <taxon>Panicoideae</taxon>
        <taxon>Panicodae</taxon>
        <taxon>Paniceae</taxon>
        <taxon>Panicinae</taxon>
        <taxon>Panicum</taxon>
        <taxon>Panicum sect. Panicum</taxon>
    </lineage>
</organism>
<sequence>MKLFMCFGGSAAVADDDAAGGIEAAALRGVAGLGPVLGVLPLLGFLGLLVRVLVGLGLGVLFPPPAAKRQAGKGSSTSPAAGAAAVVLCLLMVVFCGRVGATVLTSTALYLFPRRWPARPTHKEDGVELMECDAEEETVNRKGGSGNTEGFLVTNRNS</sequence>
<reference evidence="4" key="1">
    <citation type="journal article" date="2019" name="Nat. Commun.">
        <title>The genome of broomcorn millet.</title>
        <authorList>
            <person name="Zou C."/>
            <person name="Miki D."/>
            <person name="Li D."/>
            <person name="Tang Q."/>
            <person name="Xiao L."/>
            <person name="Rajput S."/>
            <person name="Deng P."/>
            <person name="Jia W."/>
            <person name="Huang R."/>
            <person name="Zhang M."/>
            <person name="Sun Y."/>
            <person name="Hu J."/>
            <person name="Fu X."/>
            <person name="Schnable P.S."/>
            <person name="Li F."/>
            <person name="Zhang H."/>
            <person name="Feng B."/>
            <person name="Zhu X."/>
            <person name="Liu R."/>
            <person name="Schnable J.C."/>
            <person name="Zhu J.-K."/>
            <person name="Zhang H."/>
        </authorList>
    </citation>
    <scope>NUCLEOTIDE SEQUENCE [LARGE SCALE GENOMIC DNA]</scope>
</reference>
<dbReference type="PANTHER" id="PTHR34379:SF6">
    <property type="entry name" value="PROTEIN 3F"/>
    <property type="match status" value="1"/>
</dbReference>
<accession>A0A3L6QQ82</accession>
<dbReference type="AlphaFoldDB" id="A0A3L6QQ82"/>
<feature type="transmembrane region" description="Helical" evidence="2">
    <location>
        <begin position="40"/>
        <end position="62"/>
    </location>
</feature>
<name>A0A3L6QQ82_PANMI</name>
<keyword evidence="2" id="KW-0472">Membrane</keyword>
<feature type="region of interest" description="Disordered" evidence="1">
    <location>
        <begin position="137"/>
        <end position="158"/>
    </location>
</feature>
<keyword evidence="2" id="KW-1133">Transmembrane helix</keyword>
<proteinExistence type="predicted"/>
<comment type="caution">
    <text evidence="3">The sequence shown here is derived from an EMBL/GenBank/DDBJ whole genome shotgun (WGS) entry which is preliminary data.</text>
</comment>